<dbReference type="InterPro" id="IPR011990">
    <property type="entry name" value="TPR-like_helical_dom_sf"/>
</dbReference>
<dbReference type="PANTHER" id="PTHR45641:SF19">
    <property type="entry name" value="NEPHROCYSTIN-3"/>
    <property type="match status" value="1"/>
</dbReference>
<dbReference type="SMART" id="SM00028">
    <property type="entry name" value="TPR"/>
    <property type="match status" value="10"/>
</dbReference>
<dbReference type="PANTHER" id="PTHR45641">
    <property type="entry name" value="TETRATRICOPEPTIDE REPEAT PROTEIN (AFU_ORTHOLOGUE AFUA_6G03870)"/>
    <property type="match status" value="1"/>
</dbReference>
<reference evidence="5 6" key="1">
    <citation type="journal article" date="2020" name="G3 (Bethesda)">
        <title>Improved Reference Genome for Cyclotella cryptica CCMP332, a Model for Cell Wall Morphogenesis, Salinity Adaptation, and Lipid Production in Diatoms (Bacillariophyta).</title>
        <authorList>
            <person name="Roberts W.R."/>
            <person name="Downey K.M."/>
            <person name="Ruck E.C."/>
            <person name="Traller J.C."/>
            <person name="Alverson A.J."/>
        </authorList>
    </citation>
    <scope>NUCLEOTIDE SEQUENCE [LARGE SCALE GENOMIC DNA]</scope>
    <source>
        <strain evidence="5 6">CCMP332</strain>
    </source>
</reference>
<evidence type="ECO:0008006" key="7">
    <source>
        <dbReference type="Google" id="ProtNLM"/>
    </source>
</evidence>
<evidence type="ECO:0000256" key="1">
    <source>
        <dbReference type="ARBA" id="ARBA00022737"/>
    </source>
</evidence>
<organism evidence="5 6">
    <name type="scientific">Cyclotella cryptica</name>
    <dbReference type="NCBI Taxonomy" id="29204"/>
    <lineage>
        <taxon>Eukaryota</taxon>
        <taxon>Sar</taxon>
        <taxon>Stramenopiles</taxon>
        <taxon>Ochrophyta</taxon>
        <taxon>Bacillariophyta</taxon>
        <taxon>Coscinodiscophyceae</taxon>
        <taxon>Thalassiosirophycidae</taxon>
        <taxon>Stephanodiscales</taxon>
        <taxon>Stephanodiscaceae</taxon>
        <taxon>Cyclotella</taxon>
    </lineage>
</organism>
<comment type="caution">
    <text evidence="5">The sequence shown here is derived from an EMBL/GenBank/DDBJ whole genome shotgun (WGS) entry which is preliminary data.</text>
</comment>
<keyword evidence="6" id="KW-1185">Reference proteome</keyword>
<dbReference type="AlphaFoldDB" id="A0ABD3QUH0"/>
<dbReference type="Pfam" id="PF13424">
    <property type="entry name" value="TPR_12"/>
    <property type="match status" value="2"/>
</dbReference>
<dbReference type="SUPFAM" id="SSF48452">
    <property type="entry name" value="TPR-like"/>
    <property type="match status" value="3"/>
</dbReference>
<evidence type="ECO:0000313" key="5">
    <source>
        <dbReference type="EMBL" id="KAL3803833.1"/>
    </source>
</evidence>
<evidence type="ECO:0000313" key="6">
    <source>
        <dbReference type="Proteomes" id="UP001516023"/>
    </source>
</evidence>
<feature type="region of interest" description="Disordered" evidence="4">
    <location>
        <begin position="1"/>
        <end position="24"/>
    </location>
</feature>
<dbReference type="PROSITE" id="PS50005">
    <property type="entry name" value="TPR"/>
    <property type="match status" value="1"/>
</dbReference>
<sequence>MMVEVQQGDEAALQSATSRKPKSFRKLLSKKLGFSKHADRVDASTSRDSNCSHREQPVDSDVVEERDLPAVEEREISALNDKGNDFFAKGEFDAALRMYSEALKLLKNPRITMDMEFGSEDQEDLSKGMRRFRTARLLVNIGAVHIRRENYDEAISVLEMSMRSSKLVPVESSYYYRSCEVMADALENIGLVLYKLKTFEESSTRYADALVARRKCIELLTERFMRQKGPKSNEVVAKYRQEVSACKMELANTLFYMALLRERQGKIDEATMRCEESILLQKEIHPQLKSDTNSVNLFTTMGRLYCHESIQRYEDALEYFYEVRRMKSQIFGSMHIEVASSLNNIAYIYLQLGEFEKCLSISENSIEIANNGRGVNQEVCIAWTHKADAQERMGRHTDAISSYEKVLHLQSSLRDDNDIANATIYEKIAEIYLTSADVNAAIASLEKAIIVKREALGDESSDLARTYSKLGECYEMTQSFANSVKCHTKALRIFKHNEDKEGAAVEHNKLGGILKLSGDYSKSMEHYMASLWHAREAKLPSTNPIVADTIRNVASFQSS</sequence>
<feature type="compositionally biased region" description="Basic and acidic residues" evidence="4">
    <location>
        <begin position="50"/>
        <end position="61"/>
    </location>
</feature>
<dbReference type="InterPro" id="IPR019734">
    <property type="entry name" value="TPR_rpt"/>
</dbReference>
<feature type="region of interest" description="Disordered" evidence="4">
    <location>
        <begin position="37"/>
        <end position="61"/>
    </location>
</feature>
<keyword evidence="2 3" id="KW-0802">TPR repeat</keyword>
<proteinExistence type="predicted"/>
<name>A0ABD3QUH0_9STRA</name>
<gene>
    <name evidence="5" type="ORF">HJC23_003995</name>
</gene>
<keyword evidence="1" id="KW-0677">Repeat</keyword>
<dbReference type="Gene3D" id="1.25.40.10">
    <property type="entry name" value="Tetratricopeptide repeat domain"/>
    <property type="match status" value="3"/>
</dbReference>
<evidence type="ECO:0000256" key="2">
    <source>
        <dbReference type="ARBA" id="ARBA00022803"/>
    </source>
</evidence>
<protein>
    <recommendedName>
        <fullName evidence="7">Kinesin light chain</fullName>
    </recommendedName>
</protein>
<dbReference type="EMBL" id="JABMIG020000011">
    <property type="protein sequence ID" value="KAL3803833.1"/>
    <property type="molecule type" value="Genomic_DNA"/>
</dbReference>
<dbReference type="Proteomes" id="UP001516023">
    <property type="component" value="Unassembled WGS sequence"/>
</dbReference>
<evidence type="ECO:0000256" key="3">
    <source>
        <dbReference type="PROSITE-ProRule" id="PRU00339"/>
    </source>
</evidence>
<evidence type="ECO:0000256" key="4">
    <source>
        <dbReference type="SAM" id="MobiDB-lite"/>
    </source>
</evidence>
<accession>A0ABD3QUH0</accession>
<feature type="repeat" description="TPR" evidence="3">
    <location>
        <begin position="76"/>
        <end position="109"/>
    </location>
</feature>